<comment type="caution">
    <text evidence="10">The sequence shown here is derived from an EMBL/GenBank/DDBJ whole genome shotgun (WGS) entry which is preliminary data.</text>
</comment>
<evidence type="ECO:0000313" key="11">
    <source>
        <dbReference type="Proteomes" id="UP001500121"/>
    </source>
</evidence>
<dbReference type="PANTHER" id="PTHR21716:SF53">
    <property type="entry name" value="PERMEASE PERM-RELATED"/>
    <property type="match status" value="1"/>
</dbReference>
<evidence type="ECO:0000256" key="2">
    <source>
        <dbReference type="ARBA" id="ARBA00009773"/>
    </source>
</evidence>
<evidence type="ECO:0000256" key="6">
    <source>
        <dbReference type="ARBA" id="ARBA00022989"/>
    </source>
</evidence>
<feature type="transmembrane region" description="Helical" evidence="9">
    <location>
        <begin position="87"/>
        <end position="110"/>
    </location>
</feature>
<accession>A0ABP8YPY8</accession>
<feature type="transmembrane region" description="Helical" evidence="9">
    <location>
        <begin position="234"/>
        <end position="253"/>
    </location>
</feature>
<keyword evidence="6 9" id="KW-1133">Transmembrane helix</keyword>
<sequence>MPESPSAAPEAAVAAESGVVARTVPDGLKIAGAWSWRLIGVIVLGAVLLYLVGLLHIVVIPVAIALLLSGLLTPLKKRLMRLGWPRWAAVTVAFVGLLVVIAGLVTLVVITFQAGLPGFEAQLAKSYAKFLQFLKTSPFGFNEQDLQNLISSGTATVQKNSGKIAAGAVAGASTAGDIGIGLLLTLFSTLFFVLDGPGIWRWCLRLAPTRARAAIDGAAHSVWLSIGEYVRIQLVVALIDAVGIGLVAFILQLKFVVPIAVLVFLGAFIPIVGAVSAGALAVVVALVYPGLIPQSTPTQALIMLAGLIAVNQLEAHVLQPLLMGNAVRLHPLAVVLSVALGSLLGGIAGAVFAVPFAAALNSAVKFIAGGTWKGQPPPDLSKVPEDDDAKPSRRRNRQPRPQDVKTVA</sequence>
<dbReference type="InterPro" id="IPR002549">
    <property type="entry name" value="AI-2E-like"/>
</dbReference>
<dbReference type="Pfam" id="PF01594">
    <property type="entry name" value="AI-2E_transport"/>
    <property type="match status" value="1"/>
</dbReference>
<keyword evidence="4" id="KW-1003">Cell membrane</keyword>
<feature type="transmembrane region" description="Helical" evidence="9">
    <location>
        <begin position="334"/>
        <end position="360"/>
    </location>
</feature>
<gene>
    <name evidence="10" type="ORF">GCM10025783_03390</name>
</gene>
<protein>
    <submittedName>
        <fullName evidence="10">AI-2E family transporter</fullName>
    </submittedName>
</protein>
<comment type="subcellular location">
    <subcellularLocation>
        <location evidence="1">Cell membrane</location>
        <topology evidence="1">Multi-pass membrane protein</topology>
    </subcellularLocation>
</comment>
<evidence type="ECO:0000256" key="7">
    <source>
        <dbReference type="ARBA" id="ARBA00023136"/>
    </source>
</evidence>
<feature type="transmembrane region" description="Helical" evidence="9">
    <location>
        <begin position="300"/>
        <end position="322"/>
    </location>
</feature>
<dbReference type="PANTHER" id="PTHR21716">
    <property type="entry name" value="TRANSMEMBRANE PROTEIN"/>
    <property type="match status" value="1"/>
</dbReference>
<keyword evidence="3" id="KW-0813">Transport</keyword>
<dbReference type="EMBL" id="BAABLP010000001">
    <property type="protein sequence ID" value="GAA4736526.1"/>
    <property type="molecule type" value="Genomic_DNA"/>
</dbReference>
<keyword evidence="5 9" id="KW-0812">Transmembrane</keyword>
<feature type="transmembrane region" description="Helical" evidence="9">
    <location>
        <begin position="34"/>
        <end position="52"/>
    </location>
</feature>
<comment type="similarity">
    <text evidence="2">Belongs to the autoinducer-2 exporter (AI-2E) (TC 2.A.86) family.</text>
</comment>
<feature type="transmembrane region" description="Helical" evidence="9">
    <location>
        <begin position="259"/>
        <end position="288"/>
    </location>
</feature>
<keyword evidence="11" id="KW-1185">Reference proteome</keyword>
<evidence type="ECO:0000256" key="3">
    <source>
        <dbReference type="ARBA" id="ARBA00022448"/>
    </source>
</evidence>
<dbReference type="Proteomes" id="UP001500121">
    <property type="component" value="Unassembled WGS sequence"/>
</dbReference>
<proteinExistence type="inferred from homology"/>
<evidence type="ECO:0000313" key="10">
    <source>
        <dbReference type="EMBL" id="GAA4736526.1"/>
    </source>
</evidence>
<evidence type="ECO:0000256" key="5">
    <source>
        <dbReference type="ARBA" id="ARBA00022692"/>
    </source>
</evidence>
<organism evidence="10 11">
    <name type="scientific">Amnibacterium soli</name>
    <dbReference type="NCBI Taxonomy" id="1282736"/>
    <lineage>
        <taxon>Bacteria</taxon>
        <taxon>Bacillati</taxon>
        <taxon>Actinomycetota</taxon>
        <taxon>Actinomycetes</taxon>
        <taxon>Micrococcales</taxon>
        <taxon>Microbacteriaceae</taxon>
        <taxon>Amnibacterium</taxon>
    </lineage>
</organism>
<name>A0ABP8YPY8_9MICO</name>
<reference evidence="11" key="1">
    <citation type="journal article" date="2019" name="Int. J. Syst. Evol. Microbiol.">
        <title>The Global Catalogue of Microorganisms (GCM) 10K type strain sequencing project: providing services to taxonomists for standard genome sequencing and annotation.</title>
        <authorList>
            <consortium name="The Broad Institute Genomics Platform"/>
            <consortium name="The Broad Institute Genome Sequencing Center for Infectious Disease"/>
            <person name="Wu L."/>
            <person name="Ma J."/>
        </authorList>
    </citation>
    <scope>NUCLEOTIDE SEQUENCE [LARGE SCALE GENOMIC DNA]</scope>
    <source>
        <strain evidence="11">JCM 19015</strain>
    </source>
</reference>
<dbReference type="RefSeq" id="WP_345479186.1">
    <property type="nucleotide sequence ID" value="NZ_BAABLP010000001.1"/>
</dbReference>
<evidence type="ECO:0000256" key="9">
    <source>
        <dbReference type="SAM" id="Phobius"/>
    </source>
</evidence>
<feature type="region of interest" description="Disordered" evidence="8">
    <location>
        <begin position="372"/>
        <end position="408"/>
    </location>
</feature>
<evidence type="ECO:0000256" key="1">
    <source>
        <dbReference type="ARBA" id="ARBA00004651"/>
    </source>
</evidence>
<evidence type="ECO:0000256" key="4">
    <source>
        <dbReference type="ARBA" id="ARBA00022475"/>
    </source>
</evidence>
<keyword evidence="7 9" id="KW-0472">Membrane</keyword>
<feature type="transmembrane region" description="Helical" evidence="9">
    <location>
        <begin position="178"/>
        <end position="200"/>
    </location>
</feature>
<evidence type="ECO:0000256" key="8">
    <source>
        <dbReference type="SAM" id="MobiDB-lite"/>
    </source>
</evidence>